<dbReference type="FunFam" id="3.40.50.1000:FF:000014">
    <property type="entry name" value="Phospholipid-transporting ATPase"/>
    <property type="match status" value="1"/>
</dbReference>
<evidence type="ECO:0000256" key="6">
    <source>
        <dbReference type="ARBA" id="ARBA00022840"/>
    </source>
</evidence>
<evidence type="ECO:0000256" key="4">
    <source>
        <dbReference type="ARBA" id="ARBA00022723"/>
    </source>
</evidence>
<evidence type="ECO:0000313" key="18">
    <source>
        <dbReference type="WBParaSite" id="HPLM_0000010501-mRNA-1"/>
    </source>
</evidence>
<dbReference type="WBParaSite" id="HPLM_0000010501-mRNA-1">
    <property type="protein sequence ID" value="HPLM_0000010501-mRNA-1"/>
    <property type="gene ID" value="HPLM_0000010501"/>
</dbReference>
<proteinExistence type="inferred from homology"/>
<evidence type="ECO:0000256" key="13">
    <source>
        <dbReference type="PIRSR" id="PIRSR606539-2"/>
    </source>
</evidence>
<feature type="binding site" evidence="13">
    <location>
        <position position="585"/>
    </location>
    <ligand>
        <name>ATP</name>
        <dbReference type="ChEBI" id="CHEBI:30616"/>
    </ligand>
</feature>
<dbReference type="GO" id="GO:0005886">
    <property type="term" value="C:plasma membrane"/>
    <property type="evidence" value="ECO:0007669"/>
    <property type="project" value="TreeGrafter"/>
</dbReference>
<feature type="binding site" evidence="13">
    <location>
        <position position="608"/>
    </location>
    <ligand>
        <name>ATP</name>
        <dbReference type="ChEBI" id="CHEBI:30616"/>
    </ligand>
</feature>
<keyword evidence="10 15" id="KW-0472">Membrane</keyword>
<dbReference type="PANTHER" id="PTHR24092">
    <property type="entry name" value="PROBABLE PHOSPHOLIPID-TRANSPORTING ATPASE"/>
    <property type="match status" value="1"/>
</dbReference>
<comment type="catalytic activity">
    <reaction evidence="11 15">
        <text>ATP + H2O + phospholipidSide 1 = ADP + phosphate + phospholipidSide 2.</text>
        <dbReference type="EC" id="7.6.2.1"/>
    </reaction>
</comment>
<evidence type="ECO:0000256" key="12">
    <source>
        <dbReference type="PIRSR" id="PIRSR606539-1"/>
    </source>
</evidence>
<dbReference type="InterPro" id="IPR018303">
    <property type="entry name" value="ATPase_P-typ_P_site"/>
</dbReference>
<dbReference type="Pfam" id="PF16212">
    <property type="entry name" value="PhoLip_ATPase_C"/>
    <property type="match status" value="1"/>
</dbReference>
<dbReference type="InterPro" id="IPR032630">
    <property type="entry name" value="P_typ_ATPase_c"/>
</dbReference>
<feature type="binding site" evidence="13">
    <location>
        <position position="609"/>
    </location>
    <ligand>
        <name>ATP</name>
        <dbReference type="ChEBI" id="CHEBI:30616"/>
    </ligand>
</feature>
<dbReference type="GO" id="GO:0016887">
    <property type="term" value="F:ATP hydrolysis activity"/>
    <property type="evidence" value="ECO:0007669"/>
    <property type="project" value="InterPro"/>
</dbReference>
<comment type="cofactor">
    <cofactor evidence="14">
        <name>Mg(2+)</name>
        <dbReference type="ChEBI" id="CHEBI:18420"/>
    </cofactor>
</comment>
<dbReference type="GO" id="GO:0045332">
    <property type="term" value="P:phospholipid translocation"/>
    <property type="evidence" value="ECO:0007669"/>
    <property type="project" value="TreeGrafter"/>
</dbReference>
<dbReference type="OMA" id="YERANTA"/>
<dbReference type="GO" id="GO:0005524">
    <property type="term" value="F:ATP binding"/>
    <property type="evidence" value="ECO:0007669"/>
    <property type="project" value="UniProtKB-UniRule"/>
</dbReference>
<organism evidence="18">
    <name type="scientific">Haemonchus placei</name>
    <name type="common">Barber's pole worm</name>
    <dbReference type="NCBI Taxonomy" id="6290"/>
    <lineage>
        <taxon>Eukaryota</taxon>
        <taxon>Metazoa</taxon>
        <taxon>Ecdysozoa</taxon>
        <taxon>Nematoda</taxon>
        <taxon>Chromadorea</taxon>
        <taxon>Rhabditida</taxon>
        <taxon>Rhabditina</taxon>
        <taxon>Rhabditomorpha</taxon>
        <taxon>Strongyloidea</taxon>
        <taxon>Trichostrongylidae</taxon>
        <taxon>Haemonchus</taxon>
    </lineage>
</organism>
<feature type="transmembrane region" description="Helical" evidence="15">
    <location>
        <begin position="804"/>
        <end position="825"/>
    </location>
</feature>
<keyword evidence="3 15" id="KW-0812">Transmembrane</keyword>
<sequence>LNIPEELGQVQYVMSDKTGTLTENQMVFRRCSLRGRDFGGHSVAAAIDQPDDRLGRPRPSKDRGLEALLSRAVREADVDNQIYLFFLTMAICNTVVVNAKPHEDLMDPDGDMIDISCEESDTTTERLTISPLSVKFLEEVEEEVPSGQRLKSPRESIELIDLHDDKDDSPPVPSVTEIVSNEIKEKSSQNSLKSMASIPGILHRPSLLSLARLKGIKELSPFRRRSVAAYKERKKAKGMCSAAKRRLPGFSRSVDKRQSQSSSDTTAPLHSYYDSESPDELALVEAAREYGVRLLRRRFDEVNIHIRASGQIVKYKVGSYYCVILLNNLQGTFVQLLHTLPFDSDRKRMSVIVQECTGKKRIILLTKGADASVLPILANEYITSEVGEEEVFKAQEHLSDYAKEGLRTLCLAKKYLSEEEYHAWRALHEEAELDPHHRENLIRDSILKAEQNVELLGVTAIEDRLQEGVPECIHLLREAGICVWLLTGDKVETAVNIAFSSRLFSSAMDILNVGANGVRSVSDLLDEHLERVNRAGQITEEAAFGLVLNASCLDYCFDPHNEQRFVQLLRSCRSVLCCRATPIQKASLVKMAKTRLGGKVLAIGDGANDVSMIQCADVGVGLSGQEGMQAVMASDFAMARFRFLANLLLVHGHWCYQRLAQTILYFFYKNAMFVFTIFWYQIFNGFSSQVPIDPIYLMVYNLIFTSVPALLYGCLEQDAPADILLDVPKFYDQGRLGKKYRWYSFWLNMLDALWQSAVVYFLCHFTYIDTDCDMWTFGVVMCAQLLFVNTLHLCLLLQYWTWPMLFSMILSVLSFFVCALLYNGFVTPDWTWTSVKDTPVYIAQHAMIDPLFWLVVLLSIVLCLVPRFTLIAIVNTIRPSRVLQRRQLSNAVENKPRPFSALSCCLRVLCNDEIRVNKSDEITGSRHLPE</sequence>
<dbReference type="SFLD" id="SFLDF00027">
    <property type="entry name" value="p-type_atpase"/>
    <property type="match status" value="1"/>
</dbReference>
<dbReference type="SUPFAM" id="SSF81660">
    <property type="entry name" value="Metal cation-transporting ATPase, ATP-binding domain N"/>
    <property type="match status" value="1"/>
</dbReference>
<dbReference type="InterPro" id="IPR044492">
    <property type="entry name" value="P_typ_ATPase_HD_dom"/>
</dbReference>
<dbReference type="InterPro" id="IPR006539">
    <property type="entry name" value="P-type_ATPase_IV"/>
</dbReference>
<evidence type="ECO:0000259" key="17">
    <source>
        <dbReference type="Pfam" id="PF16212"/>
    </source>
</evidence>
<feature type="binding site" evidence="13">
    <location>
        <position position="407"/>
    </location>
    <ligand>
        <name>ATP</name>
        <dbReference type="ChEBI" id="CHEBI:30616"/>
    </ligand>
</feature>
<accession>A0A0N4VS44</accession>
<evidence type="ECO:0000256" key="9">
    <source>
        <dbReference type="ARBA" id="ARBA00022989"/>
    </source>
</evidence>
<feature type="region of interest" description="Disordered" evidence="16">
    <location>
        <begin position="251"/>
        <end position="274"/>
    </location>
</feature>
<feature type="binding site" evidence="13">
    <location>
        <position position="16"/>
    </location>
    <ligand>
        <name>ATP</name>
        <dbReference type="ChEBI" id="CHEBI:30616"/>
    </ligand>
</feature>
<dbReference type="NCBIfam" id="TIGR01652">
    <property type="entry name" value="ATPase-Plipid"/>
    <property type="match status" value="1"/>
</dbReference>
<dbReference type="SUPFAM" id="SSF81665">
    <property type="entry name" value="Calcium ATPase, transmembrane domain M"/>
    <property type="match status" value="1"/>
</dbReference>
<dbReference type="InterPro" id="IPR023214">
    <property type="entry name" value="HAD_sf"/>
</dbReference>
<feature type="transmembrane region" description="Helical" evidence="15">
    <location>
        <begin position="774"/>
        <end position="797"/>
    </location>
</feature>
<dbReference type="GO" id="GO:0000287">
    <property type="term" value="F:magnesium ion binding"/>
    <property type="evidence" value="ECO:0007669"/>
    <property type="project" value="UniProtKB-UniRule"/>
</dbReference>
<feature type="binding site" evidence="13">
    <location>
        <position position="367"/>
    </location>
    <ligand>
        <name>ATP</name>
        <dbReference type="ChEBI" id="CHEBI:30616"/>
    </ligand>
</feature>
<dbReference type="InterPro" id="IPR023298">
    <property type="entry name" value="ATPase_P-typ_TM_dom_sf"/>
</dbReference>
<dbReference type="PANTHER" id="PTHR24092:SF218">
    <property type="entry name" value="PHOSPHOLIPID-TRANSPORTING ATPASE"/>
    <property type="match status" value="1"/>
</dbReference>
<feature type="transmembrane region" description="Helical" evidence="15">
    <location>
        <begin position="851"/>
        <end position="877"/>
    </location>
</feature>
<dbReference type="InterPro" id="IPR001757">
    <property type="entry name" value="P_typ_ATPase"/>
</dbReference>
<evidence type="ECO:0000256" key="11">
    <source>
        <dbReference type="ARBA" id="ARBA00034036"/>
    </source>
</evidence>
<comment type="similarity">
    <text evidence="2 15">Belongs to the cation transport ATPase (P-type) (TC 3.A.3) family. Type IV subfamily.</text>
</comment>
<feature type="binding site" evidence="14">
    <location>
        <position position="18"/>
    </location>
    <ligand>
        <name>Mg(2+)</name>
        <dbReference type="ChEBI" id="CHEBI:18420"/>
    </ligand>
</feature>
<dbReference type="SFLD" id="SFLDS00003">
    <property type="entry name" value="Haloacid_Dehalogenase"/>
    <property type="match status" value="1"/>
</dbReference>
<evidence type="ECO:0000256" key="10">
    <source>
        <dbReference type="ARBA" id="ARBA00023136"/>
    </source>
</evidence>
<evidence type="ECO:0000256" key="3">
    <source>
        <dbReference type="ARBA" id="ARBA00022692"/>
    </source>
</evidence>
<dbReference type="PRINTS" id="PR00119">
    <property type="entry name" value="CATATPASE"/>
</dbReference>
<feature type="transmembrane region" description="Helical" evidence="15">
    <location>
        <begin position="663"/>
        <end position="683"/>
    </location>
</feature>
<feature type="active site" description="4-aspartylphosphate intermediate" evidence="12">
    <location>
        <position position="16"/>
    </location>
</feature>
<keyword evidence="9 15" id="KW-1133">Transmembrane helix</keyword>
<evidence type="ECO:0000256" key="7">
    <source>
        <dbReference type="ARBA" id="ARBA00022842"/>
    </source>
</evidence>
<feature type="binding site" evidence="13">
    <location>
        <position position="280"/>
    </location>
    <ligand>
        <name>ATP</name>
        <dbReference type="ChEBI" id="CHEBI:30616"/>
    </ligand>
</feature>
<feature type="transmembrane region" description="Helical" evidence="15">
    <location>
        <begin position="745"/>
        <end position="768"/>
    </location>
</feature>
<keyword evidence="4 14" id="KW-0479">Metal-binding</keyword>
<dbReference type="InterPro" id="IPR036412">
    <property type="entry name" value="HAD-like_sf"/>
</dbReference>
<feature type="binding site" evidence="13">
    <location>
        <position position="342"/>
    </location>
    <ligand>
        <name>ATP</name>
        <dbReference type="ChEBI" id="CHEBI:30616"/>
    </ligand>
</feature>
<dbReference type="AlphaFoldDB" id="A0A0N4VS44"/>
<evidence type="ECO:0000256" key="14">
    <source>
        <dbReference type="PIRSR" id="PIRSR606539-3"/>
    </source>
</evidence>
<feature type="domain" description="P-type ATPase C-terminal" evidence="17">
    <location>
        <begin position="631"/>
        <end position="880"/>
    </location>
</feature>
<feature type="binding site" evidence="13">
    <location>
        <position position="487"/>
    </location>
    <ligand>
        <name>ATP</name>
        <dbReference type="ChEBI" id="CHEBI:30616"/>
    </ligand>
</feature>
<feature type="binding site" evidence="13">
    <location>
        <position position="17"/>
    </location>
    <ligand>
        <name>ATP</name>
        <dbReference type="ChEBI" id="CHEBI:30616"/>
    </ligand>
</feature>
<dbReference type="InterPro" id="IPR023299">
    <property type="entry name" value="ATPase_P-typ_cyto_dom_N"/>
</dbReference>
<keyword evidence="6 13" id="KW-0067">ATP-binding</keyword>
<feature type="binding site" evidence="14">
    <location>
        <position position="16"/>
    </location>
    <ligand>
        <name>Mg(2+)</name>
        <dbReference type="ChEBI" id="CHEBI:18420"/>
    </ligand>
</feature>
<name>A0A0N4VS44_HAEPC</name>
<evidence type="ECO:0000256" key="5">
    <source>
        <dbReference type="ARBA" id="ARBA00022741"/>
    </source>
</evidence>
<dbReference type="Pfam" id="PF13246">
    <property type="entry name" value="Cation_ATPase"/>
    <property type="match status" value="1"/>
</dbReference>
<dbReference type="GO" id="GO:0140326">
    <property type="term" value="F:ATPase-coupled intramembrane lipid transporter activity"/>
    <property type="evidence" value="ECO:0007669"/>
    <property type="project" value="UniProtKB-EC"/>
</dbReference>
<evidence type="ECO:0000256" key="2">
    <source>
        <dbReference type="ARBA" id="ARBA00008109"/>
    </source>
</evidence>
<keyword evidence="5 13" id="KW-0547">Nucleotide-binding</keyword>
<dbReference type="SUPFAM" id="SSF56784">
    <property type="entry name" value="HAD-like"/>
    <property type="match status" value="1"/>
</dbReference>
<dbReference type="Gene3D" id="3.40.1110.10">
    <property type="entry name" value="Calcium-transporting ATPase, cytoplasmic domain N"/>
    <property type="match status" value="2"/>
</dbReference>
<feature type="binding site" evidence="13">
    <location>
        <position position="489"/>
    </location>
    <ligand>
        <name>ATP</name>
        <dbReference type="ChEBI" id="CHEBI:30616"/>
    </ligand>
</feature>
<keyword evidence="8 15" id="KW-1278">Translocase</keyword>
<evidence type="ECO:0000256" key="16">
    <source>
        <dbReference type="SAM" id="MobiDB-lite"/>
    </source>
</evidence>
<comment type="subcellular location">
    <subcellularLocation>
        <location evidence="1 15">Membrane</location>
        <topology evidence="1 15">Multi-pass membrane protein</topology>
    </subcellularLocation>
</comment>
<dbReference type="NCBIfam" id="TIGR01494">
    <property type="entry name" value="ATPase_P-type"/>
    <property type="match status" value="1"/>
</dbReference>
<dbReference type="EC" id="7.6.2.1" evidence="15"/>
<feature type="binding site" evidence="13">
    <location>
        <position position="18"/>
    </location>
    <ligand>
        <name>ATP</name>
        <dbReference type="ChEBI" id="CHEBI:30616"/>
    </ligand>
</feature>
<dbReference type="Gene3D" id="3.40.50.1000">
    <property type="entry name" value="HAD superfamily/HAD-like"/>
    <property type="match status" value="2"/>
</dbReference>
<protein>
    <recommendedName>
        <fullName evidence="15">Phospholipid-transporting ATPase</fullName>
        <ecNumber evidence="15">7.6.2.1</ecNumber>
    </recommendedName>
</protein>
<dbReference type="PROSITE" id="PS00154">
    <property type="entry name" value="ATPASE_E1_E2"/>
    <property type="match status" value="1"/>
</dbReference>
<feature type="binding site" evidence="13">
    <location>
        <position position="488"/>
    </location>
    <ligand>
        <name>ATP</name>
        <dbReference type="ChEBI" id="CHEBI:30616"/>
    </ligand>
</feature>
<feature type="binding site" evidence="14">
    <location>
        <position position="609"/>
    </location>
    <ligand>
        <name>Mg(2+)</name>
        <dbReference type="ChEBI" id="CHEBI:18420"/>
    </ligand>
</feature>
<keyword evidence="7 14" id="KW-0460">Magnesium</keyword>
<feature type="transmembrane region" description="Helical" evidence="15">
    <location>
        <begin position="695"/>
        <end position="715"/>
    </location>
</feature>
<feature type="binding site" evidence="13">
    <location>
        <position position="579"/>
    </location>
    <ligand>
        <name>ATP</name>
        <dbReference type="ChEBI" id="CHEBI:30616"/>
    </ligand>
</feature>
<feature type="binding site" evidence="14">
    <location>
        <position position="605"/>
    </location>
    <ligand>
        <name>Mg(2+)</name>
        <dbReference type="ChEBI" id="CHEBI:18420"/>
    </ligand>
</feature>
<evidence type="ECO:0000256" key="15">
    <source>
        <dbReference type="RuleBase" id="RU362033"/>
    </source>
</evidence>
<evidence type="ECO:0000256" key="1">
    <source>
        <dbReference type="ARBA" id="ARBA00004141"/>
    </source>
</evidence>
<dbReference type="SFLD" id="SFLDG00002">
    <property type="entry name" value="C1.7:_P-type_atpase_like"/>
    <property type="match status" value="1"/>
</dbReference>
<reference evidence="18" key="1">
    <citation type="submission" date="2016-04" db="UniProtKB">
        <authorList>
            <consortium name="WormBaseParasite"/>
        </authorList>
    </citation>
    <scope>IDENTIFICATION</scope>
</reference>
<feature type="compositionally biased region" description="Polar residues" evidence="16">
    <location>
        <begin position="259"/>
        <end position="268"/>
    </location>
</feature>
<feature type="transmembrane region" description="Helical" evidence="15">
    <location>
        <begin position="637"/>
        <end position="656"/>
    </location>
</feature>
<evidence type="ECO:0000256" key="8">
    <source>
        <dbReference type="ARBA" id="ARBA00022967"/>
    </source>
</evidence>